<dbReference type="GO" id="GO:0016987">
    <property type="term" value="F:sigma factor activity"/>
    <property type="evidence" value="ECO:0007669"/>
    <property type="project" value="UniProtKB-KW"/>
</dbReference>
<evidence type="ECO:0000256" key="2">
    <source>
        <dbReference type="ARBA" id="ARBA00023015"/>
    </source>
</evidence>
<keyword evidence="3" id="KW-0731">Sigma factor</keyword>
<sequence>MARQRLQKTDFEDLFRYWYRPLCVYALHYTEDTDLAEDIVQECYMSLWERTSAACDSEGGQGRCAMPENPRSYLYSMVRNRCIDHIRSRRTISGVGIPLSVIREMEMSAGDDGLAQQRDGAAGSMPGFSPGLLDDEALQEDSVTEARLWTAIDSLPDKCREIFLMAKRDGLRYEEIASELGISENTVRNQVSKALRILKEGVRKAVYFLLGL</sequence>
<comment type="caution">
    <text evidence="6">The sequence shown here is derived from an EMBL/GenBank/DDBJ whole genome shotgun (WGS) entry which is preliminary data.</text>
</comment>
<dbReference type="Pfam" id="PF08281">
    <property type="entry name" value="Sigma70_r4_2"/>
    <property type="match status" value="1"/>
</dbReference>
<dbReference type="NCBIfam" id="TIGR02937">
    <property type="entry name" value="sigma70-ECF"/>
    <property type="match status" value="1"/>
</dbReference>
<evidence type="ECO:0000259" key="5">
    <source>
        <dbReference type="SMART" id="SM00421"/>
    </source>
</evidence>
<dbReference type="InterPro" id="IPR013325">
    <property type="entry name" value="RNA_pol_sigma_r2"/>
</dbReference>
<dbReference type="SMART" id="SM00421">
    <property type="entry name" value="HTH_LUXR"/>
    <property type="match status" value="1"/>
</dbReference>
<dbReference type="Proteomes" id="UP000823603">
    <property type="component" value="Unassembled WGS sequence"/>
</dbReference>
<reference evidence="6" key="2">
    <citation type="journal article" date="2021" name="PeerJ">
        <title>Extensive microbial diversity within the chicken gut microbiome revealed by metagenomics and culture.</title>
        <authorList>
            <person name="Gilroy R."/>
            <person name="Ravi A."/>
            <person name="Getino M."/>
            <person name="Pursley I."/>
            <person name="Horton D.L."/>
            <person name="Alikhan N.F."/>
            <person name="Baker D."/>
            <person name="Gharbi K."/>
            <person name="Hall N."/>
            <person name="Watson M."/>
            <person name="Adriaenssens E.M."/>
            <person name="Foster-Nyarko E."/>
            <person name="Jarju S."/>
            <person name="Secka A."/>
            <person name="Antonio M."/>
            <person name="Oren A."/>
            <person name="Chaudhuri R.R."/>
            <person name="La Ragione R."/>
            <person name="Hildebrand F."/>
            <person name="Pallen M.J."/>
        </authorList>
    </citation>
    <scope>NUCLEOTIDE SEQUENCE</scope>
    <source>
        <strain evidence="6">B2-22910</strain>
    </source>
</reference>
<feature type="domain" description="HTH luxR-type" evidence="5">
    <location>
        <begin position="152"/>
        <end position="205"/>
    </location>
</feature>
<dbReference type="SUPFAM" id="SSF88946">
    <property type="entry name" value="Sigma2 domain of RNA polymerase sigma factors"/>
    <property type="match status" value="1"/>
</dbReference>
<dbReference type="EMBL" id="JADIMB010000001">
    <property type="protein sequence ID" value="MBO8470213.1"/>
    <property type="molecule type" value="Genomic_DNA"/>
</dbReference>
<dbReference type="InterPro" id="IPR039425">
    <property type="entry name" value="RNA_pol_sigma-70-like"/>
</dbReference>
<dbReference type="InterPro" id="IPR013324">
    <property type="entry name" value="RNA_pol_sigma_r3/r4-like"/>
</dbReference>
<dbReference type="GO" id="GO:0006352">
    <property type="term" value="P:DNA-templated transcription initiation"/>
    <property type="evidence" value="ECO:0007669"/>
    <property type="project" value="InterPro"/>
</dbReference>
<dbReference type="Gene3D" id="1.10.1740.10">
    <property type="match status" value="1"/>
</dbReference>
<accession>A0A9D9ICR7</accession>
<reference evidence="6" key="1">
    <citation type="submission" date="2020-10" db="EMBL/GenBank/DDBJ databases">
        <authorList>
            <person name="Gilroy R."/>
        </authorList>
    </citation>
    <scope>NUCLEOTIDE SEQUENCE</scope>
    <source>
        <strain evidence="6">B2-22910</strain>
    </source>
</reference>
<evidence type="ECO:0000313" key="6">
    <source>
        <dbReference type="EMBL" id="MBO8470213.1"/>
    </source>
</evidence>
<evidence type="ECO:0000256" key="1">
    <source>
        <dbReference type="ARBA" id="ARBA00010641"/>
    </source>
</evidence>
<gene>
    <name evidence="6" type="ORF">IAB82_00260</name>
</gene>
<comment type="similarity">
    <text evidence="1">Belongs to the sigma-70 factor family. ECF subfamily.</text>
</comment>
<dbReference type="PANTHER" id="PTHR43133:SF46">
    <property type="entry name" value="RNA POLYMERASE SIGMA-70 FACTOR ECF SUBFAMILY"/>
    <property type="match status" value="1"/>
</dbReference>
<proteinExistence type="inferred from homology"/>
<organism evidence="6 7">
    <name type="scientific">Candidatus Cryptobacteroides faecavium</name>
    <dbReference type="NCBI Taxonomy" id="2840762"/>
    <lineage>
        <taxon>Bacteria</taxon>
        <taxon>Pseudomonadati</taxon>
        <taxon>Bacteroidota</taxon>
        <taxon>Bacteroidia</taxon>
        <taxon>Bacteroidales</taxon>
        <taxon>Candidatus Cryptobacteroides</taxon>
    </lineage>
</organism>
<dbReference type="InterPro" id="IPR013249">
    <property type="entry name" value="RNA_pol_sigma70_r4_t2"/>
</dbReference>
<evidence type="ECO:0000256" key="3">
    <source>
        <dbReference type="ARBA" id="ARBA00023082"/>
    </source>
</evidence>
<evidence type="ECO:0000313" key="7">
    <source>
        <dbReference type="Proteomes" id="UP000823603"/>
    </source>
</evidence>
<dbReference type="Gene3D" id="1.10.10.10">
    <property type="entry name" value="Winged helix-like DNA-binding domain superfamily/Winged helix DNA-binding domain"/>
    <property type="match status" value="1"/>
</dbReference>
<dbReference type="CDD" id="cd06171">
    <property type="entry name" value="Sigma70_r4"/>
    <property type="match status" value="1"/>
</dbReference>
<keyword evidence="4" id="KW-0804">Transcription</keyword>
<dbReference type="PANTHER" id="PTHR43133">
    <property type="entry name" value="RNA POLYMERASE ECF-TYPE SIGMA FACTO"/>
    <property type="match status" value="1"/>
</dbReference>
<evidence type="ECO:0000256" key="4">
    <source>
        <dbReference type="ARBA" id="ARBA00023163"/>
    </source>
</evidence>
<protein>
    <submittedName>
        <fullName evidence="6">RNA polymerase sigma-70 factor</fullName>
    </submittedName>
</protein>
<name>A0A9D9ICR7_9BACT</name>
<dbReference type="SUPFAM" id="SSF88659">
    <property type="entry name" value="Sigma3 and sigma4 domains of RNA polymerase sigma factors"/>
    <property type="match status" value="1"/>
</dbReference>
<dbReference type="InterPro" id="IPR014284">
    <property type="entry name" value="RNA_pol_sigma-70_dom"/>
</dbReference>
<dbReference type="InterPro" id="IPR036388">
    <property type="entry name" value="WH-like_DNA-bd_sf"/>
</dbReference>
<dbReference type="GO" id="GO:0003677">
    <property type="term" value="F:DNA binding"/>
    <property type="evidence" value="ECO:0007669"/>
    <property type="project" value="InterPro"/>
</dbReference>
<dbReference type="InterPro" id="IPR000792">
    <property type="entry name" value="Tscrpt_reg_LuxR_C"/>
</dbReference>
<keyword evidence="2" id="KW-0805">Transcription regulation</keyword>
<dbReference type="AlphaFoldDB" id="A0A9D9ICR7"/>